<keyword evidence="1" id="KW-0732">Signal</keyword>
<dbReference type="AlphaFoldDB" id="A0A895XVR1"/>
<protein>
    <submittedName>
        <fullName evidence="2">Uncharacterized protein</fullName>
    </submittedName>
</protein>
<sequence length="322" mass="36259">MRKAKFSKSLIFLTGVALIAYLGACSQDDGPHRSPEEVVSTWQENLYLSAQIQEVTERLWYSCAESEGIAPEELPPLETMDIAARSLEDSMGLARPRVDPDTAAEVGFRVYYADLFSDENVTETSGSLTYEQAIVLFGNDYTEAVWGTDEPVADPPGVESLHFEEWNVSIERYTDGCAGYVDELIHNDVRDFMYHQLAATTSMNSPLLESAEFAEGEADWAHCMRNEGYSEIENYHDPFAKLMTWRAESGADFDAFEDRQIELAVADAKCAEAEGVNDLNKELYESFLLEFYAEHEQAFYAYNELATEVLQKAQELLAEGTW</sequence>
<name>A0A895XVR1_9ACTN</name>
<dbReference type="KEGG" id="nav:JQS30_02020"/>
<evidence type="ECO:0000313" key="3">
    <source>
        <dbReference type="Proteomes" id="UP000662939"/>
    </source>
</evidence>
<organism evidence="2 3">
    <name type="scientific">Natronoglycomyces albus</name>
    <dbReference type="NCBI Taxonomy" id="2811108"/>
    <lineage>
        <taxon>Bacteria</taxon>
        <taxon>Bacillati</taxon>
        <taxon>Actinomycetota</taxon>
        <taxon>Actinomycetes</taxon>
        <taxon>Glycomycetales</taxon>
        <taxon>Glycomycetaceae</taxon>
        <taxon>Natronoglycomyces</taxon>
    </lineage>
</organism>
<reference evidence="2" key="1">
    <citation type="submission" date="2021-02" db="EMBL/GenBank/DDBJ databases">
        <title>Natronoglycomyces albus gen. nov., sp. nov, a haloalkaliphilic actinobacterium from a soda solonchak soil.</title>
        <authorList>
            <person name="Sorokin D.Y."/>
            <person name="Khijniak T.V."/>
            <person name="Zakharycheva A.P."/>
            <person name="Boueva O.V."/>
            <person name="Ariskina E.V."/>
            <person name="Hahnke R.L."/>
            <person name="Bunk B."/>
            <person name="Sproer C."/>
            <person name="Schumann P."/>
            <person name="Evtushenko L.I."/>
            <person name="Kublanov I.V."/>
        </authorList>
    </citation>
    <scope>NUCLEOTIDE SEQUENCE</scope>
    <source>
        <strain evidence="2">DSM 106290</strain>
    </source>
</reference>
<dbReference type="EMBL" id="CP070496">
    <property type="protein sequence ID" value="QSB05728.1"/>
    <property type="molecule type" value="Genomic_DNA"/>
</dbReference>
<evidence type="ECO:0000256" key="1">
    <source>
        <dbReference type="SAM" id="SignalP"/>
    </source>
</evidence>
<feature type="chain" id="PRO_5038403086" evidence="1">
    <location>
        <begin position="20"/>
        <end position="322"/>
    </location>
</feature>
<dbReference type="Proteomes" id="UP000662939">
    <property type="component" value="Chromosome"/>
</dbReference>
<proteinExistence type="predicted"/>
<evidence type="ECO:0000313" key="2">
    <source>
        <dbReference type="EMBL" id="QSB05728.1"/>
    </source>
</evidence>
<keyword evidence="3" id="KW-1185">Reference proteome</keyword>
<feature type="signal peptide" evidence="1">
    <location>
        <begin position="1"/>
        <end position="19"/>
    </location>
</feature>
<gene>
    <name evidence="2" type="ORF">JQS30_02020</name>
</gene>
<dbReference type="RefSeq" id="WP_213171740.1">
    <property type="nucleotide sequence ID" value="NZ_CP070496.1"/>
</dbReference>
<accession>A0A895XVR1</accession>